<evidence type="ECO:0000313" key="3">
    <source>
        <dbReference type="Proteomes" id="UP000198985"/>
    </source>
</evidence>
<dbReference type="Gene3D" id="3.40.390.10">
    <property type="entry name" value="Collagenase (Catalytic Domain)"/>
    <property type="match status" value="1"/>
</dbReference>
<proteinExistence type="predicted"/>
<evidence type="ECO:0000259" key="1">
    <source>
        <dbReference type="Pfam" id="PF20178"/>
    </source>
</evidence>
<feature type="domain" description="Dermonecrotic toxin N-terminal" evidence="1">
    <location>
        <begin position="817"/>
        <end position="1041"/>
    </location>
</feature>
<evidence type="ECO:0000313" key="2">
    <source>
        <dbReference type="EMBL" id="SEE64511.1"/>
    </source>
</evidence>
<organism evidence="2 3">
    <name type="scientific">Pseudomonas migulae</name>
    <dbReference type="NCBI Taxonomy" id="78543"/>
    <lineage>
        <taxon>Bacteria</taxon>
        <taxon>Pseudomonadati</taxon>
        <taxon>Pseudomonadota</taxon>
        <taxon>Gammaproteobacteria</taxon>
        <taxon>Pseudomonadales</taxon>
        <taxon>Pseudomonadaceae</taxon>
        <taxon>Pseudomonas</taxon>
    </lineage>
</organism>
<dbReference type="Pfam" id="PF20178">
    <property type="entry name" value="ToxA_N"/>
    <property type="match status" value="1"/>
</dbReference>
<dbReference type="Proteomes" id="UP000198985">
    <property type="component" value="Unassembled WGS sequence"/>
</dbReference>
<dbReference type="InterPro" id="IPR046673">
    <property type="entry name" value="ToxA_N"/>
</dbReference>
<reference evidence="2 3" key="1">
    <citation type="submission" date="2016-10" db="EMBL/GenBank/DDBJ databases">
        <authorList>
            <person name="de Groot N.N."/>
        </authorList>
    </citation>
    <scope>NUCLEOTIDE SEQUENCE [LARGE SCALE GENOMIC DNA]</scope>
    <source>
        <strain evidence="2 3">BS3662</strain>
    </source>
</reference>
<dbReference type="InterPro" id="IPR024079">
    <property type="entry name" value="MetalloPept_cat_dom_sf"/>
</dbReference>
<gene>
    <name evidence="2" type="ORF">SAMN04490194_3253</name>
</gene>
<sequence length="1619" mass="180834">MNEPSLPYFFDEAERASNARQPGDREKALTFTMDDLKWLKNVYLATHAARIAQKKDAMHVYQLLLSVTGKTDIPLAGAFAMSRPDGAEVTLYTPWKGLIKFADMADLKSKLKQWLAQATGKRELLRFLSIDQRCALPDPLALDISTKEIEGAVFPNQEQILGHNQEQNIKTMLSELVKTPTLQSMLDQTLQNALRQVFPKLDQRLTQLKSFINTVSAFDDDDYLHTISSSSLSDALMHFYLTNQWPAGVSRVFAHPEHGVSSDADNHAWESTVKEVAQSFTPHLHSLLDSFWNTPMSNGLSPFAYFSESMRDTFHYKLLLLRQQGTLTTQEYLPLMSASFASAAANPLRIEKVRVTAPFKHFVELASTLMIGSTDTLGFLYTQSRGIEATSNLPTVKNIVLQMMKSEGHEDTLLNFMSLDERATFLALAPDDRVIEGQPIIGSVFEQLMTDILGKQRDNLGHALSRFRDSEGTLDPHALIDKALDVRGLIDDRLLSTDASGRWSTRVDQRWSAQPATVRAESAKTELALLDSVEKALDQVLENHPAIPATTESVADAQNLVASSLASLQSSFTHTLSTALRSELKLRAVTRTLGATEQAIIKTVLDSPVHLQRAALSGFLPDVFSLALKASDATDPLKLASCFVLTERGGLDPLNSGKAILWTPALGFEAFNSLKPLQSELDRRLKDNDHRSILLENLGRSERLAGRTYTLAPLQRVFGYFFDHLQKPFVHLDQPNVASALATPLSAGPLAWLLDLVALRSPLTGLRGANDIARSLTTQQKLPAWLARASIKDLMLHGELLQQYLDNVKDDQDYLTGLRSLQRTTHQALEDKLKADDFNIDPDNVQVQISARPTTAASTQTLTEFALSPIKEVDQSLFKLISLDTTVIPEGMDERYIKDLIRDLKPSEQQQKILSEALADTPANADRRKRFYTQLPWQLMHYAHTEKLQERLSETGFDLVCQVMDMPDAIARAAVDGARAIIRPLEFLGVRKGQTVKVPGIYLIGSSAENTTRQVLVAPHSPRHGIKEYENETQLLTELKTRGGLLDWVLMNLENPDRIMLETRMATRTNRVARATQENTDTPVTEVTLASHPIKGHLFGQLLNDNVALLGRLLGCQSDDRKQSEWATIKHVLGEDLHEAYSFFMGKLAYPVTVWRSYRDIKQSAEDLQTHKWAAAIREFISGIAQLASLRGSLETQAPPSIAPAAPVPHMSVARGKWKDIDITAPERTRLKRHENINVDLSSLKHDSTTGLYTHPTTKQLYGPVEGKVYPVARHGTHWRISDEKTRGPHLILNTSKQWELNREASAPRFGLANRLQTRLSVWESMNVDARGMPQIRRVFPQRARQIDEALDLATTYAWNSFRNLQLLKTPGGTVTPAHQLIMDFIHVPTVLPEHVEKLEKVVGDIFAALLDPTLRKQDSSRFAIGRVVEDEDNIFAFTVATDIKNKIYLAEKFFSPKFDYYREHLSDAAFPVDTHSRAATLIHELSHISCQTADIAYLDSGRPFVDLIGTVSPRARELKDALAELQGTALSVKTPYTQLFMNQDADTGVWEELGSTSYEETDHIKERVLALTGADNLSGARTVFKNNSLIRLDVLLANADSVAWLISHLGRQLHVDTP</sequence>
<dbReference type="RefSeq" id="WP_084321571.1">
    <property type="nucleotide sequence ID" value="NZ_FNTY01000002.1"/>
</dbReference>
<dbReference type="EMBL" id="FNTY01000002">
    <property type="protein sequence ID" value="SEE64511.1"/>
    <property type="molecule type" value="Genomic_DNA"/>
</dbReference>
<dbReference type="GO" id="GO:0008237">
    <property type="term" value="F:metallopeptidase activity"/>
    <property type="evidence" value="ECO:0007669"/>
    <property type="project" value="InterPro"/>
</dbReference>
<accession>A0A1H5KK92</accession>
<protein>
    <recommendedName>
        <fullName evidence="1">Dermonecrotic toxin N-terminal domain-containing protein</fullName>
    </recommendedName>
</protein>
<name>A0A1H5KK92_9PSED</name>